<feature type="non-terminal residue" evidence="7">
    <location>
        <position position="80"/>
    </location>
</feature>
<gene>
    <name evidence="7" type="ORF">METZ01_LOCUS172760</name>
</gene>
<dbReference type="PANTHER" id="PTHR45724:SF13">
    <property type="entry name" value="AQUAPORIN NIP1-1-RELATED"/>
    <property type="match status" value="1"/>
</dbReference>
<comment type="subcellular location">
    <subcellularLocation>
        <location evidence="1">Membrane</location>
        <topology evidence="1">Multi-pass membrane protein</topology>
    </subcellularLocation>
</comment>
<evidence type="ECO:0000256" key="4">
    <source>
        <dbReference type="ARBA" id="ARBA00022989"/>
    </source>
</evidence>
<dbReference type="GO" id="GO:0016020">
    <property type="term" value="C:membrane"/>
    <property type="evidence" value="ECO:0007669"/>
    <property type="project" value="UniProtKB-SubCell"/>
</dbReference>
<evidence type="ECO:0000256" key="2">
    <source>
        <dbReference type="ARBA" id="ARBA00022448"/>
    </source>
</evidence>
<accession>A0A382C1F0</accession>
<evidence type="ECO:0000313" key="7">
    <source>
        <dbReference type="EMBL" id="SVB19906.1"/>
    </source>
</evidence>
<evidence type="ECO:0000256" key="1">
    <source>
        <dbReference type="ARBA" id="ARBA00004141"/>
    </source>
</evidence>
<dbReference type="GO" id="GO:0015267">
    <property type="term" value="F:channel activity"/>
    <property type="evidence" value="ECO:0007669"/>
    <property type="project" value="InterPro"/>
</dbReference>
<proteinExistence type="predicted"/>
<evidence type="ECO:0008006" key="8">
    <source>
        <dbReference type="Google" id="ProtNLM"/>
    </source>
</evidence>
<name>A0A382C1F0_9ZZZZ</name>
<dbReference type="Gene3D" id="1.20.1080.10">
    <property type="entry name" value="Glycerol uptake facilitator protein"/>
    <property type="match status" value="1"/>
</dbReference>
<keyword evidence="2" id="KW-0813">Transport</keyword>
<dbReference type="PANTHER" id="PTHR45724">
    <property type="entry name" value="AQUAPORIN NIP2-1"/>
    <property type="match status" value="1"/>
</dbReference>
<dbReference type="InterPro" id="IPR022357">
    <property type="entry name" value="MIP_CS"/>
</dbReference>
<dbReference type="InterPro" id="IPR000425">
    <property type="entry name" value="MIP"/>
</dbReference>
<dbReference type="EMBL" id="UINC01032367">
    <property type="protein sequence ID" value="SVB19906.1"/>
    <property type="molecule type" value="Genomic_DNA"/>
</dbReference>
<dbReference type="AlphaFoldDB" id="A0A382C1F0"/>
<evidence type="ECO:0000256" key="3">
    <source>
        <dbReference type="ARBA" id="ARBA00022692"/>
    </source>
</evidence>
<protein>
    <recommendedName>
        <fullName evidence="8">Porin</fullName>
    </recommendedName>
</protein>
<feature type="transmembrane region" description="Helical" evidence="6">
    <location>
        <begin position="12"/>
        <end position="33"/>
    </location>
</feature>
<reference evidence="7" key="1">
    <citation type="submission" date="2018-05" db="EMBL/GenBank/DDBJ databases">
        <authorList>
            <person name="Lanie J.A."/>
            <person name="Ng W.-L."/>
            <person name="Kazmierczak K.M."/>
            <person name="Andrzejewski T.M."/>
            <person name="Davidsen T.M."/>
            <person name="Wayne K.J."/>
            <person name="Tettelin H."/>
            <person name="Glass J.I."/>
            <person name="Rusch D."/>
            <person name="Podicherti R."/>
            <person name="Tsui H.-C.T."/>
            <person name="Winkler M.E."/>
        </authorList>
    </citation>
    <scope>NUCLEOTIDE SEQUENCE</scope>
</reference>
<dbReference type="InterPro" id="IPR023271">
    <property type="entry name" value="Aquaporin-like"/>
</dbReference>
<feature type="transmembrane region" description="Helical" evidence="6">
    <location>
        <begin position="39"/>
        <end position="62"/>
    </location>
</feature>
<keyword evidence="5 6" id="KW-0472">Membrane</keyword>
<evidence type="ECO:0000256" key="6">
    <source>
        <dbReference type="SAM" id="Phobius"/>
    </source>
</evidence>
<organism evidence="7">
    <name type="scientific">marine metagenome</name>
    <dbReference type="NCBI Taxonomy" id="408172"/>
    <lineage>
        <taxon>unclassified sequences</taxon>
        <taxon>metagenomes</taxon>
        <taxon>ecological metagenomes</taxon>
    </lineage>
</organism>
<dbReference type="Pfam" id="PF00230">
    <property type="entry name" value="MIP"/>
    <property type="match status" value="1"/>
</dbReference>
<dbReference type="PROSITE" id="PS00221">
    <property type="entry name" value="MIP"/>
    <property type="match status" value="1"/>
</dbReference>
<dbReference type="InterPro" id="IPR034294">
    <property type="entry name" value="Aquaporin_transptr"/>
</dbReference>
<keyword evidence="4 6" id="KW-1133">Transmembrane helix</keyword>
<dbReference type="SUPFAM" id="SSF81338">
    <property type="entry name" value="Aquaporin-like"/>
    <property type="match status" value="1"/>
</dbReference>
<evidence type="ECO:0000256" key="5">
    <source>
        <dbReference type="ARBA" id="ARBA00023136"/>
    </source>
</evidence>
<sequence>MSRYVTEAVGTFFLVFTIGLTALNGTPLAPLAIGSALMVMVYMGGHISGAHYNPAVSVAILIRGKMAGRDLLPYLIAQLL</sequence>
<dbReference type="PRINTS" id="PR00783">
    <property type="entry name" value="MINTRINSICP"/>
</dbReference>
<keyword evidence="3 6" id="KW-0812">Transmembrane</keyword>